<name>A0A183IIC9_9BILA</name>
<dbReference type="Proteomes" id="UP000270296">
    <property type="component" value="Unassembled WGS sequence"/>
</dbReference>
<accession>A0A183IIC9</accession>
<evidence type="ECO:0000313" key="2">
    <source>
        <dbReference type="EMBL" id="VDP00950.1"/>
    </source>
</evidence>
<protein>
    <submittedName>
        <fullName evidence="4">Exocyst complex component Sec8</fullName>
    </submittedName>
</protein>
<evidence type="ECO:0000313" key="3">
    <source>
        <dbReference type="Proteomes" id="UP000270296"/>
    </source>
</evidence>
<organism evidence="4">
    <name type="scientific">Soboliphyme baturini</name>
    <dbReference type="NCBI Taxonomy" id="241478"/>
    <lineage>
        <taxon>Eukaryota</taxon>
        <taxon>Metazoa</taxon>
        <taxon>Ecdysozoa</taxon>
        <taxon>Nematoda</taxon>
        <taxon>Enoplea</taxon>
        <taxon>Dorylaimia</taxon>
        <taxon>Dioctophymatida</taxon>
        <taxon>Dioctophymatoidea</taxon>
        <taxon>Soboliphymatidae</taxon>
        <taxon>Soboliphyme</taxon>
    </lineage>
</organism>
<sequence length="208" mass="23450">MCRQDWADFINSSSLFIFEAFHSLCNFIYRESNIRTLLLYRRVFLLLRGVKEFLKVLPPSPKNVIILGKRMSRSVLEEGRTALLFIKELANYLAEYFVCCLEIRLQHLSDVAGPEPGSEMRRLGNRGKSSGKEQELVDESIKYQLDIVELSSTKRQGSGLLNLSGWKLFCSGVDITTRAQAGVGVLVEPHLADRTTDLKPVSVRVAIA</sequence>
<keyword evidence="3" id="KW-1185">Reference proteome</keyword>
<reference evidence="2 3" key="2">
    <citation type="submission" date="2018-11" db="EMBL/GenBank/DDBJ databases">
        <authorList>
            <consortium name="Pathogen Informatics"/>
        </authorList>
    </citation>
    <scope>NUCLEOTIDE SEQUENCE [LARGE SCALE GENOMIC DNA]</scope>
</reference>
<proteinExistence type="predicted"/>
<dbReference type="WBParaSite" id="SBAD_0000352901-mRNA-1">
    <property type="protein sequence ID" value="SBAD_0000352901-mRNA-1"/>
    <property type="gene ID" value="SBAD_0000352901"/>
</dbReference>
<feature type="region of interest" description="Disordered" evidence="1">
    <location>
        <begin position="115"/>
        <end position="135"/>
    </location>
</feature>
<evidence type="ECO:0000256" key="1">
    <source>
        <dbReference type="SAM" id="MobiDB-lite"/>
    </source>
</evidence>
<dbReference type="AlphaFoldDB" id="A0A183IIC9"/>
<gene>
    <name evidence="2" type="ORF">SBAD_LOCUS3377</name>
</gene>
<reference evidence="4" key="1">
    <citation type="submission" date="2016-06" db="UniProtKB">
        <authorList>
            <consortium name="WormBaseParasite"/>
        </authorList>
    </citation>
    <scope>IDENTIFICATION</scope>
</reference>
<dbReference type="EMBL" id="UZAM01007713">
    <property type="protein sequence ID" value="VDP00950.1"/>
    <property type="molecule type" value="Genomic_DNA"/>
</dbReference>
<evidence type="ECO:0000313" key="4">
    <source>
        <dbReference type="WBParaSite" id="SBAD_0000352901-mRNA-1"/>
    </source>
</evidence>
<dbReference type="OrthoDB" id="5864900at2759"/>